<evidence type="ECO:0000313" key="1">
    <source>
        <dbReference type="EMBL" id="ACA60484.1"/>
    </source>
</evidence>
<accession>B1I635</accession>
<dbReference type="STRING" id="477974.Daud_1993"/>
<dbReference type="OrthoDB" id="678645at2"/>
<reference evidence="2" key="1">
    <citation type="submission" date="2007-10" db="EMBL/GenBank/DDBJ databases">
        <title>Complete sequence of chromosome of Desulforudis audaxviator MP104C.</title>
        <authorList>
            <person name="Copeland A."/>
            <person name="Lucas S."/>
            <person name="Lapidus A."/>
            <person name="Barry K."/>
            <person name="Glavina del Rio T."/>
            <person name="Dalin E."/>
            <person name="Tice H."/>
            <person name="Bruce D."/>
            <person name="Pitluck S."/>
            <person name="Lowry S.R."/>
            <person name="Larimer F."/>
            <person name="Land M.L."/>
            <person name="Hauser L."/>
            <person name="Kyrpides N."/>
            <person name="Ivanova N.N."/>
            <person name="Richardson P."/>
        </authorList>
    </citation>
    <scope>NUCLEOTIDE SEQUENCE [LARGE SCALE GENOMIC DNA]</scope>
    <source>
        <strain evidence="2">MP104C</strain>
    </source>
</reference>
<dbReference type="HOGENOM" id="CLU_167402_0_0_9"/>
<proteinExistence type="predicted"/>
<dbReference type="EMBL" id="CP000860">
    <property type="protein sequence ID" value="ACA60484.1"/>
    <property type="molecule type" value="Genomic_DNA"/>
</dbReference>
<gene>
    <name evidence="1" type="ordered locus">Daud_1993</name>
</gene>
<sequence>MMGEKEAEQARFPEPTRRGEITLRLSEFEFPPMQDILLVGKRAPIGPEAVRRMVDALSPEQYDIVRLEHSLFEAVVVKKSLLRLLPRERLLPIILEEGERVATENTIVKVQANIVIHVSRAVEL</sequence>
<dbReference type="AlphaFoldDB" id="B1I635"/>
<protein>
    <submittedName>
        <fullName evidence="1">Uncharacterized protein</fullName>
    </submittedName>
</protein>
<reference evidence="1 2" key="2">
    <citation type="journal article" date="2008" name="Science">
        <title>Environmental genomics reveals a single-species ecosystem deep within Earth.</title>
        <authorList>
            <person name="Chivian D."/>
            <person name="Brodie E.L."/>
            <person name="Alm E.J."/>
            <person name="Culley D.E."/>
            <person name="Dehal P.S."/>
            <person name="Desantis T.Z."/>
            <person name="Gihring T.M."/>
            <person name="Lapidus A."/>
            <person name="Lin L.H."/>
            <person name="Lowry S.R."/>
            <person name="Moser D.P."/>
            <person name="Richardson P.M."/>
            <person name="Southam G."/>
            <person name="Wanger G."/>
            <person name="Pratt L.M."/>
            <person name="Andersen G.L."/>
            <person name="Hazen T.C."/>
            <person name="Brockman F.J."/>
            <person name="Arkin A.P."/>
            <person name="Onstott T.C."/>
        </authorList>
    </citation>
    <scope>NUCLEOTIDE SEQUENCE [LARGE SCALE GENOMIC DNA]</scope>
    <source>
        <strain evidence="1 2">MP104C</strain>
    </source>
</reference>
<dbReference type="KEGG" id="dau:Daud_1993"/>
<dbReference type="Proteomes" id="UP000008544">
    <property type="component" value="Chromosome"/>
</dbReference>
<dbReference type="eggNOG" id="ENOG5031E5T">
    <property type="taxonomic scope" value="Bacteria"/>
</dbReference>
<organism evidence="1 2">
    <name type="scientific">Desulforudis audaxviator (strain MP104C)</name>
    <dbReference type="NCBI Taxonomy" id="477974"/>
    <lineage>
        <taxon>Bacteria</taxon>
        <taxon>Bacillati</taxon>
        <taxon>Bacillota</taxon>
        <taxon>Clostridia</taxon>
        <taxon>Thermoanaerobacterales</taxon>
        <taxon>Candidatus Desulforudaceae</taxon>
        <taxon>Candidatus Desulforudis</taxon>
    </lineage>
</organism>
<keyword evidence="2" id="KW-1185">Reference proteome</keyword>
<name>B1I635_DESAP</name>
<evidence type="ECO:0000313" key="2">
    <source>
        <dbReference type="Proteomes" id="UP000008544"/>
    </source>
</evidence>